<name>K0YD72_9CORY</name>
<dbReference type="eggNOG" id="ENOG5030HSW">
    <property type="taxonomic scope" value="Bacteria"/>
</dbReference>
<dbReference type="PATRIC" id="fig|883169.3.peg.1721"/>
<proteinExistence type="predicted"/>
<protein>
    <recommendedName>
        <fullName evidence="2">DUF3566 domain-containing protein</fullName>
    </recommendedName>
</protein>
<sequence length="112" mass="11578">MATREVVITRIAPASALRVTLAFSLVGLLAWVLAVTLLYFSLDAAGIWDRLNGVIGGVGGEQLVSFGLVISVSAVGGAIVGAVLTLLAPILALIYNAIVDLFGGLMLEVQRN</sequence>
<evidence type="ECO:0000259" key="2">
    <source>
        <dbReference type="Pfam" id="PF12089"/>
    </source>
</evidence>
<evidence type="ECO:0000313" key="4">
    <source>
        <dbReference type="Proteomes" id="UP000006078"/>
    </source>
</evidence>
<accession>K0YD72</accession>
<dbReference type="Pfam" id="PF12089">
    <property type="entry name" value="DUF3566"/>
    <property type="match status" value="1"/>
</dbReference>
<feature type="domain" description="DUF3566" evidence="2">
    <location>
        <begin position="5"/>
        <end position="109"/>
    </location>
</feature>
<keyword evidence="1" id="KW-1133">Transmembrane helix</keyword>
<gene>
    <name evidence="3" type="ORF">HMPREF9719_01784</name>
</gene>
<dbReference type="RefSeq" id="WP_004601674.1">
    <property type="nucleotide sequence ID" value="NZ_HF541868.1"/>
</dbReference>
<dbReference type="InterPro" id="IPR021949">
    <property type="entry name" value="DUF3566_TM"/>
</dbReference>
<comment type="caution">
    <text evidence="3">The sequence shown here is derived from an EMBL/GenBank/DDBJ whole genome shotgun (WGS) entry which is preliminary data.</text>
</comment>
<dbReference type="OrthoDB" id="3240216at2"/>
<dbReference type="STRING" id="29321.AAV33_04530"/>
<keyword evidence="1" id="KW-0812">Transmembrane</keyword>
<keyword evidence="4" id="KW-1185">Reference proteome</keyword>
<feature type="transmembrane region" description="Helical" evidence="1">
    <location>
        <begin position="20"/>
        <end position="42"/>
    </location>
</feature>
<dbReference type="EMBL" id="AHAE01000084">
    <property type="protein sequence ID" value="EJZ81266.1"/>
    <property type="molecule type" value="Genomic_DNA"/>
</dbReference>
<evidence type="ECO:0000256" key="1">
    <source>
        <dbReference type="SAM" id="Phobius"/>
    </source>
</evidence>
<dbReference type="AlphaFoldDB" id="K0YD72"/>
<feature type="transmembrane region" description="Helical" evidence="1">
    <location>
        <begin position="63"/>
        <end position="84"/>
    </location>
</feature>
<reference evidence="3 4" key="1">
    <citation type="submission" date="2012-08" db="EMBL/GenBank/DDBJ databases">
        <title>The Genome Sequence of Turicella otitidis ATCC 51513.</title>
        <authorList>
            <consortium name="The Broad Institute Genome Sequencing Platform"/>
            <person name="Earl A."/>
            <person name="Ward D."/>
            <person name="Feldgarden M."/>
            <person name="Gevers D."/>
            <person name="Huys G."/>
            <person name="Walker B."/>
            <person name="Young S.K."/>
            <person name="Zeng Q."/>
            <person name="Gargeya S."/>
            <person name="Fitzgerald M."/>
            <person name="Haas B."/>
            <person name="Abouelleil A."/>
            <person name="Alvarado L."/>
            <person name="Arachchi H.M."/>
            <person name="Berlin A.M."/>
            <person name="Chapman S.B."/>
            <person name="Goldberg J."/>
            <person name="Griggs A."/>
            <person name="Gujja S."/>
            <person name="Hansen M."/>
            <person name="Howarth C."/>
            <person name="Imamovic A."/>
            <person name="Larimer J."/>
            <person name="McCowen C."/>
            <person name="Montmayeur A."/>
            <person name="Murphy C."/>
            <person name="Neiman D."/>
            <person name="Pearson M."/>
            <person name="Priest M."/>
            <person name="Roberts A."/>
            <person name="Saif S."/>
            <person name="Shea T."/>
            <person name="Sisk P."/>
            <person name="Sykes S."/>
            <person name="Wortman J."/>
            <person name="Nusbaum C."/>
            <person name="Birren B."/>
        </authorList>
    </citation>
    <scope>NUCLEOTIDE SEQUENCE [LARGE SCALE GENOMIC DNA]</scope>
    <source>
        <strain evidence="3 4">ATCC 51513</strain>
    </source>
</reference>
<organism evidence="3 4">
    <name type="scientific">Corynebacterium otitidis ATCC 51513</name>
    <dbReference type="NCBI Taxonomy" id="883169"/>
    <lineage>
        <taxon>Bacteria</taxon>
        <taxon>Bacillati</taxon>
        <taxon>Actinomycetota</taxon>
        <taxon>Actinomycetes</taxon>
        <taxon>Mycobacteriales</taxon>
        <taxon>Corynebacteriaceae</taxon>
        <taxon>Corynebacterium</taxon>
    </lineage>
</organism>
<dbReference type="HOGENOM" id="CLU_046697_5_0_11"/>
<evidence type="ECO:0000313" key="3">
    <source>
        <dbReference type="EMBL" id="EJZ81266.1"/>
    </source>
</evidence>
<dbReference type="Proteomes" id="UP000006078">
    <property type="component" value="Unassembled WGS sequence"/>
</dbReference>
<keyword evidence="1" id="KW-0472">Membrane</keyword>